<accession>A0ABR8MR18</accession>
<evidence type="ECO:0000313" key="13">
    <source>
        <dbReference type="EMBL" id="MBD3918443.1"/>
    </source>
</evidence>
<dbReference type="InterPro" id="IPR044944">
    <property type="entry name" value="NOS_dom_3"/>
</dbReference>
<organism evidence="13 14">
    <name type="scientific">Paenibacillus terricola</name>
    <dbReference type="NCBI Taxonomy" id="2763503"/>
    <lineage>
        <taxon>Bacteria</taxon>
        <taxon>Bacillati</taxon>
        <taxon>Bacillota</taxon>
        <taxon>Bacilli</taxon>
        <taxon>Bacillales</taxon>
        <taxon>Paenibacillaceae</taxon>
        <taxon>Paenibacillus</taxon>
    </lineage>
</organism>
<comment type="similarity">
    <text evidence="3 11">Belongs to the NOS family. Bacterial NOS oxygenase subfamily.</text>
</comment>
<name>A0ABR8MR18_9BACL</name>
<comment type="function">
    <text evidence="2 11">Catalyzes the production of nitric oxide.</text>
</comment>
<keyword evidence="6 11" id="KW-0349">Heme</keyword>
<feature type="domain" description="Nitric oxide synthase (NOS)" evidence="12">
    <location>
        <begin position="65"/>
        <end position="72"/>
    </location>
</feature>
<dbReference type="InterPro" id="IPR044940">
    <property type="entry name" value="NOS_dom_2"/>
</dbReference>
<dbReference type="InterPro" id="IPR036119">
    <property type="entry name" value="NOS_N_sf"/>
</dbReference>
<keyword evidence="14" id="KW-1185">Reference proteome</keyword>
<dbReference type="InterPro" id="IPR050607">
    <property type="entry name" value="NOS"/>
</dbReference>
<comment type="subunit">
    <text evidence="11">Homodimer.</text>
</comment>
<dbReference type="CDD" id="cd00575">
    <property type="entry name" value="NOS_oxygenase"/>
    <property type="match status" value="1"/>
</dbReference>
<dbReference type="InterPro" id="IPR017142">
    <property type="entry name" value="Nitric_oxide_synthase_Oase-su"/>
</dbReference>
<dbReference type="InterPro" id="IPR004030">
    <property type="entry name" value="NOS_N"/>
</dbReference>
<dbReference type="PANTHER" id="PTHR43410:SF1">
    <property type="entry name" value="NITRIC OXIDE SYNTHASE"/>
    <property type="match status" value="1"/>
</dbReference>
<dbReference type="PROSITE" id="PS60001">
    <property type="entry name" value="NOS"/>
    <property type="match status" value="1"/>
</dbReference>
<dbReference type="EC" id="1.14.14.47" evidence="4 11"/>
<dbReference type="Gene3D" id="3.90.340.10">
    <property type="entry name" value="Nitric Oxide Synthase, Chain A, domain 1"/>
    <property type="match status" value="1"/>
</dbReference>
<evidence type="ECO:0000256" key="6">
    <source>
        <dbReference type="ARBA" id="ARBA00022617"/>
    </source>
</evidence>
<comment type="cofactor">
    <cofactor evidence="1 11">
        <name>heme</name>
        <dbReference type="ChEBI" id="CHEBI:30413"/>
    </cofactor>
</comment>
<evidence type="ECO:0000313" key="14">
    <source>
        <dbReference type="Proteomes" id="UP000609346"/>
    </source>
</evidence>
<dbReference type="Proteomes" id="UP000609346">
    <property type="component" value="Unassembled WGS sequence"/>
</dbReference>
<gene>
    <name evidence="13" type="ORF">H8B09_06720</name>
</gene>
<dbReference type="Gene3D" id="3.90.1230.10">
    <property type="entry name" value="Nitric Oxide Synthase, Chain A, domain 3"/>
    <property type="match status" value="1"/>
</dbReference>
<sequence length="368" mass="41489">MEQQQLMDRAAAFIRQCYQELAIDEAQTELRMTEVMKQIVNSGTYRHTTEELTHGARLAWRNSNRCIGRLFWQSLAVLDAREVESSDEAAEAVFEHMAFATNNGRIRPAITIFAQEQEHGGGRSNNLRIWNHQLVRYAGYEQPDGTVVGDPLSVPFTRVCESLGWKGEGTPFDVLPLVIGPSNGTPAVYEIPEELVLQVPLIHPTEPRFSALALQWYAVPFISDMALEIGGIRYPAAPFNGWYMGTEIGARNLSDVSRYNKLRPIAELFGYDMTTNTSLWKDRALVELNAAVLHSYKSAGVSIVDHHTAAEQFGRFEQQELAAGRSVTGRWSWLIPPMSPSATPIWHRGFDNTEREPRFSYQPKPYST</sequence>
<evidence type="ECO:0000256" key="3">
    <source>
        <dbReference type="ARBA" id="ARBA00005411"/>
    </source>
</evidence>
<evidence type="ECO:0000256" key="8">
    <source>
        <dbReference type="ARBA" id="ARBA00023002"/>
    </source>
</evidence>
<comment type="catalytic activity">
    <reaction evidence="10">
        <text>3 reduced [flavodoxin] + 2 L-arginine + 4 O2 = 3 oxidized [flavodoxin] + 2 L-citrulline + 2 nitric oxide + 4 H2O + 5 H(+)</text>
        <dbReference type="Rhea" id="RHEA:52324"/>
        <dbReference type="Rhea" id="RHEA-COMP:10622"/>
        <dbReference type="Rhea" id="RHEA-COMP:10623"/>
        <dbReference type="ChEBI" id="CHEBI:15377"/>
        <dbReference type="ChEBI" id="CHEBI:15378"/>
        <dbReference type="ChEBI" id="CHEBI:15379"/>
        <dbReference type="ChEBI" id="CHEBI:16480"/>
        <dbReference type="ChEBI" id="CHEBI:32682"/>
        <dbReference type="ChEBI" id="CHEBI:57618"/>
        <dbReference type="ChEBI" id="CHEBI:57743"/>
        <dbReference type="ChEBI" id="CHEBI:58210"/>
        <dbReference type="EC" id="1.14.14.47"/>
    </reaction>
</comment>
<dbReference type="Pfam" id="PF02898">
    <property type="entry name" value="NO_synthase"/>
    <property type="match status" value="1"/>
</dbReference>
<dbReference type="Gene3D" id="3.90.440.10">
    <property type="entry name" value="Nitric Oxide Synthase,Heme Domain,Chain A domain 2"/>
    <property type="match status" value="1"/>
</dbReference>
<evidence type="ECO:0000256" key="4">
    <source>
        <dbReference type="ARBA" id="ARBA00012735"/>
    </source>
</evidence>
<keyword evidence="9 11" id="KW-0408">Iron</keyword>
<keyword evidence="8 11" id="KW-0560">Oxidoreductase</keyword>
<evidence type="ECO:0000256" key="9">
    <source>
        <dbReference type="ARBA" id="ARBA00023004"/>
    </source>
</evidence>
<comment type="miscellaneous">
    <text evidence="11">This protein is similar to the oxygenase domain of eukaryotic nitric oxide synthases but lacks the reductase domain which, in eukaryotes, is responsible for transfer of electrons to the ferric heme during nitric oxide synthesis.</text>
</comment>
<evidence type="ECO:0000256" key="10">
    <source>
        <dbReference type="ARBA" id="ARBA00048713"/>
    </source>
</evidence>
<evidence type="ECO:0000256" key="1">
    <source>
        <dbReference type="ARBA" id="ARBA00001971"/>
    </source>
</evidence>
<protein>
    <recommendedName>
        <fullName evidence="5 11">Nitric oxide synthase oxygenase</fullName>
        <ecNumber evidence="4 11">1.14.14.47</ecNumber>
    </recommendedName>
</protein>
<comment type="caution">
    <text evidence="13">The sequence shown here is derived from an EMBL/GenBank/DDBJ whole genome shotgun (WGS) entry which is preliminary data.</text>
</comment>
<dbReference type="InterPro" id="IPR044943">
    <property type="entry name" value="NOS_dom_1"/>
</dbReference>
<dbReference type="PANTHER" id="PTHR43410">
    <property type="entry name" value="NITRIC OXIDE SYNTHASE OXYGENASE"/>
    <property type="match status" value="1"/>
</dbReference>
<proteinExistence type="inferred from homology"/>
<dbReference type="PIRSF" id="PIRSF037219">
    <property type="entry name" value="NOS_oxygenase"/>
    <property type="match status" value="1"/>
</dbReference>
<dbReference type="EMBL" id="JACXZA010000001">
    <property type="protein sequence ID" value="MBD3918443.1"/>
    <property type="molecule type" value="Genomic_DNA"/>
</dbReference>
<evidence type="ECO:0000256" key="2">
    <source>
        <dbReference type="ARBA" id="ARBA00002642"/>
    </source>
</evidence>
<reference evidence="13 14" key="1">
    <citation type="submission" date="2020-09" db="EMBL/GenBank/DDBJ databases">
        <title>Paenibacillus sp. strain PR3 16S rRNA gene Genome sequencing and assembly.</title>
        <authorList>
            <person name="Kim J."/>
        </authorList>
    </citation>
    <scope>NUCLEOTIDE SEQUENCE [LARGE SCALE GENOMIC DNA]</scope>
    <source>
        <strain evidence="13 14">PR3</strain>
    </source>
</reference>
<dbReference type="SUPFAM" id="SSF56512">
    <property type="entry name" value="Nitric oxide (NO) synthase oxygenase domain"/>
    <property type="match status" value="1"/>
</dbReference>
<evidence type="ECO:0000256" key="5">
    <source>
        <dbReference type="ARBA" id="ARBA00018859"/>
    </source>
</evidence>
<keyword evidence="7 11" id="KW-0479">Metal-binding</keyword>
<evidence type="ECO:0000256" key="7">
    <source>
        <dbReference type="ARBA" id="ARBA00022723"/>
    </source>
</evidence>
<evidence type="ECO:0000259" key="12">
    <source>
        <dbReference type="PROSITE" id="PS60001"/>
    </source>
</evidence>
<evidence type="ECO:0000256" key="11">
    <source>
        <dbReference type="PIRNR" id="PIRNR037219"/>
    </source>
</evidence>